<sequence>MSTSSNTPSKKLDACMRKMDGAALVRKRAKFPSISFESMK</sequence>
<protein>
    <submittedName>
        <fullName evidence="1">8639_t:CDS:1</fullName>
    </submittedName>
</protein>
<dbReference type="Proteomes" id="UP000789706">
    <property type="component" value="Unassembled WGS sequence"/>
</dbReference>
<evidence type="ECO:0000313" key="1">
    <source>
        <dbReference type="EMBL" id="CAG8444019.1"/>
    </source>
</evidence>
<organism evidence="1 2">
    <name type="scientific">Diversispora eburnea</name>
    <dbReference type="NCBI Taxonomy" id="1213867"/>
    <lineage>
        <taxon>Eukaryota</taxon>
        <taxon>Fungi</taxon>
        <taxon>Fungi incertae sedis</taxon>
        <taxon>Mucoromycota</taxon>
        <taxon>Glomeromycotina</taxon>
        <taxon>Glomeromycetes</taxon>
        <taxon>Diversisporales</taxon>
        <taxon>Diversisporaceae</taxon>
        <taxon>Diversispora</taxon>
    </lineage>
</organism>
<keyword evidence="2" id="KW-1185">Reference proteome</keyword>
<accession>A0A9N8YSQ8</accession>
<dbReference type="AlphaFoldDB" id="A0A9N8YSQ8"/>
<reference evidence="1" key="1">
    <citation type="submission" date="2021-06" db="EMBL/GenBank/DDBJ databases">
        <authorList>
            <person name="Kallberg Y."/>
            <person name="Tangrot J."/>
            <person name="Rosling A."/>
        </authorList>
    </citation>
    <scope>NUCLEOTIDE SEQUENCE</scope>
    <source>
        <strain evidence="1">AZ414A</strain>
    </source>
</reference>
<gene>
    <name evidence="1" type="ORF">DEBURN_LOCUS1661</name>
</gene>
<evidence type="ECO:0000313" key="2">
    <source>
        <dbReference type="Proteomes" id="UP000789706"/>
    </source>
</evidence>
<proteinExistence type="predicted"/>
<dbReference type="EMBL" id="CAJVPK010000078">
    <property type="protein sequence ID" value="CAG8444019.1"/>
    <property type="molecule type" value="Genomic_DNA"/>
</dbReference>
<comment type="caution">
    <text evidence="1">The sequence shown here is derived from an EMBL/GenBank/DDBJ whole genome shotgun (WGS) entry which is preliminary data.</text>
</comment>
<name>A0A9N8YSQ8_9GLOM</name>